<dbReference type="SUPFAM" id="SSF46689">
    <property type="entry name" value="Homeodomain-like"/>
    <property type="match status" value="1"/>
</dbReference>
<reference evidence="2" key="2">
    <citation type="submission" date="2021-04" db="EMBL/GenBank/DDBJ databases">
        <authorList>
            <person name="Gilroy R."/>
        </authorList>
    </citation>
    <scope>NUCLEOTIDE SEQUENCE</scope>
    <source>
        <strain evidence="2">CHK165-2605</strain>
    </source>
</reference>
<accession>A0A9D2P4A2</accession>
<feature type="domain" description="Mor transcription activator" evidence="1">
    <location>
        <begin position="17"/>
        <end position="85"/>
    </location>
</feature>
<dbReference type="Proteomes" id="UP000823895">
    <property type="component" value="Unassembled WGS sequence"/>
</dbReference>
<protein>
    <submittedName>
        <fullName evidence="2">Mor transcription activator family protein</fullName>
    </submittedName>
</protein>
<dbReference type="AlphaFoldDB" id="A0A9D2P4A2"/>
<dbReference type="InterPro" id="IPR014875">
    <property type="entry name" value="Mor_transcription_activator"/>
</dbReference>
<organism evidence="2 3">
    <name type="scientific">Candidatus Mediterraneibacter gallistercoris</name>
    <dbReference type="NCBI Taxonomy" id="2838671"/>
    <lineage>
        <taxon>Bacteria</taxon>
        <taxon>Bacillati</taxon>
        <taxon>Bacillota</taxon>
        <taxon>Clostridia</taxon>
        <taxon>Lachnospirales</taxon>
        <taxon>Lachnospiraceae</taxon>
        <taxon>Mediterraneibacter</taxon>
    </lineage>
</organism>
<evidence type="ECO:0000259" key="1">
    <source>
        <dbReference type="Pfam" id="PF08765"/>
    </source>
</evidence>
<evidence type="ECO:0000313" key="2">
    <source>
        <dbReference type="EMBL" id="HJC43312.1"/>
    </source>
</evidence>
<gene>
    <name evidence="2" type="ORF">H9756_06480</name>
</gene>
<sequence>MYIEMKNKDGLVEIYGQLVDLVGIENTEKIYYTLRGQQIVFPMRLYKTEFISNEVRRRYNGKNLKELANEYGYTERYLRSFIKNEGRNE</sequence>
<reference evidence="2" key="1">
    <citation type="journal article" date="2021" name="PeerJ">
        <title>Extensive microbial diversity within the chicken gut microbiome revealed by metagenomics and culture.</title>
        <authorList>
            <person name="Gilroy R."/>
            <person name="Ravi A."/>
            <person name="Getino M."/>
            <person name="Pursley I."/>
            <person name="Horton D.L."/>
            <person name="Alikhan N.F."/>
            <person name="Baker D."/>
            <person name="Gharbi K."/>
            <person name="Hall N."/>
            <person name="Watson M."/>
            <person name="Adriaenssens E.M."/>
            <person name="Foster-Nyarko E."/>
            <person name="Jarju S."/>
            <person name="Secka A."/>
            <person name="Antonio M."/>
            <person name="Oren A."/>
            <person name="Chaudhuri R.R."/>
            <person name="La Ragione R."/>
            <person name="Hildebrand F."/>
            <person name="Pallen M.J."/>
        </authorList>
    </citation>
    <scope>NUCLEOTIDE SEQUENCE</scope>
    <source>
        <strain evidence="2">CHK165-2605</strain>
    </source>
</reference>
<dbReference type="Pfam" id="PF08765">
    <property type="entry name" value="Mor"/>
    <property type="match status" value="1"/>
</dbReference>
<dbReference type="Gene3D" id="1.10.10.60">
    <property type="entry name" value="Homeodomain-like"/>
    <property type="match status" value="1"/>
</dbReference>
<dbReference type="InterPro" id="IPR009057">
    <property type="entry name" value="Homeodomain-like_sf"/>
</dbReference>
<proteinExistence type="predicted"/>
<name>A0A9D2P4A2_9FIRM</name>
<comment type="caution">
    <text evidence="2">The sequence shown here is derived from an EMBL/GenBank/DDBJ whole genome shotgun (WGS) entry which is preliminary data.</text>
</comment>
<evidence type="ECO:0000313" key="3">
    <source>
        <dbReference type="Proteomes" id="UP000823895"/>
    </source>
</evidence>
<dbReference type="EMBL" id="DWWI01000141">
    <property type="protein sequence ID" value="HJC43312.1"/>
    <property type="molecule type" value="Genomic_DNA"/>
</dbReference>